<dbReference type="PANTHER" id="PTHR23131:SF4">
    <property type="entry name" value="METALLO-BETA-LACTAMASE SUPERFAMILY POTEIN"/>
    <property type="match status" value="1"/>
</dbReference>
<evidence type="ECO:0000259" key="1">
    <source>
        <dbReference type="SMART" id="SM00849"/>
    </source>
</evidence>
<feature type="domain" description="Metallo-beta-lactamase" evidence="1">
    <location>
        <begin position="41"/>
        <end position="255"/>
    </location>
</feature>
<dbReference type="PANTHER" id="PTHR23131">
    <property type="entry name" value="ENDORIBONUCLEASE LACTB2"/>
    <property type="match status" value="1"/>
</dbReference>
<organism evidence="2 3">
    <name type="scientific">Pseudonocardia saturnea</name>
    <dbReference type="NCBI Taxonomy" id="33909"/>
    <lineage>
        <taxon>Bacteria</taxon>
        <taxon>Bacillati</taxon>
        <taxon>Actinomycetota</taxon>
        <taxon>Actinomycetes</taxon>
        <taxon>Pseudonocardiales</taxon>
        <taxon>Pseudonocardiaceae</taxon>
        <taxon>Pseudonocardia</taxon>
    </lineage>
</organism>
<dbReference type="SMART" id="SM00849">
    <property type="entry name" value="Lactamase_B"/>
    <property type="match status" value="1"/>
</dbReference>
<sequence>MSLPTVTDDDPSGDWTETGVFRSAPGVYRIPLPLPNDGLRAVNVYAVADADGWTLVDSGWAIDEARDLLAKSLAALGSGLGDVRRFLITHAHRDHYTLASVLRREYGARVLLGAGEQPNMAVVADTDREPDRTRLLRCGAVELVEEIGRGGPWPRPVPEEWQPPDEWIADRAVITLGEQADTRLLTAIETPGHTRGHLVFADEAHELLFAGDHVLPRITPSIGLQPAPVASPLGQFLDSLRLVRSRPDAALLPAHGPVGGRVHARVEELLAHHDVRLAQCRDAVVAGNPTAQDVARVLRWTRREHRFDDMDLFNRMLAVLETVAHLDVLADLGELVRTEAPDPQTGATLATYTA</sequence>
<dbReference type="Proteomes" id="UP000320693">
    <property type="component" value="Unassembled WGS sequence"/>
</dbReference>
<dbReference type="Gene3D" id="3.60.15.10">
    <property type="entry name" value="Ribonuclease Z/Hydroxyacylglutathione hydrolase-like"/>
    <property type="match status" value="1"/>
</dbReference>
<dbReference type="Pfam" id="PF00753">
    <property type="entry name" value="Lactamase_B"/>
    <property type="match status" value="1"/>
</dbReference>
<dbReference type="InterPro" id="IPR036388">
    <property type="entry name" value="WH-like_DNA-bd_sf"/>
</dbReference>
<dbReference type="InterPro" id="IPR050662">
    <property type="entry name" value="Sec-metab_biosynth-thioest"/>
</dbReference>
<dbReference type="EMBL" id="BJNH01000072">
    <property type="protein sequence ID" value="GEC28191.1"/>
    <property type="molecule type" value="Genomic_DNA"/>
</dbReference>
<reference evidence="2 3" key="1">
    <citation type="submission" date="2019-06" db="EMBL/GenBank/DDBJ databases">
        <title>Whole genome shotgun sequence of Pseudonocardia saturnea NBRC 14499.</title>
        <authorList>
            <person name="Hosoyama A."/>
            <person name="Uohara A."/>
            <person name="Ohji S."/>
            <person name="Ichikawa N."/>
        </authorList>
    </citation>
    <scope>NUCLEOTIDE SEQUENCE [LARGE SCALE GENOMIC DNA]</scope>
    <source>
        <strain evidence="2 3">NBRC 14499</strain>
    </source>
</reference>
<accession>A0ABQ0S5J7</accession>
<evidence type="ECO:0000313" key="2">
    <source>
        <dbReference type="EMBL" id="GEC28191.1"/>
    </source>
</evidence>
<dbReference type="InterPro" id="IPR001279">
    <property type="entry name" value="Metallo-B-lactamas"/>
</dbReference>
<dbReference type="Gene3D" id="1.10.10.10">
    <property type="entry name" value="Winged helix-like DNA-binding domain superfamily/Winged helix DNA-binding domain"/>
    <property type="match status" value="1"/>
</dbReference>
<evidence type="ECO:0000313" key="3">
    <source>
        <dbReference type="Proteomes" id="UP000320693"/>
    </source>
</evidence>
<name>A0ABQ0S5J7_9PSEU</name>
<gene>
    <name evidence="2" type="primary">ampC_1</name>
    <name evidence="2" type="ORF">PSA01_52200</name>
</gene>
<dbReference type="SUPFAM" id="SSF56281">
    <property type="entry name" value="Metallo-hydrolase/oxidoreductase"/>
    <property type="match status" value="1"/>
</dbReference>
<dbReference type="InterPro" id="IPR036866">
    <property type="entry name" value="RibonucZ/Hydroxyglut_hydro"/>
</dbReference>
<dbReference type="RefSeq" id="WP_085915272.1">
    <property type="nucleotide sequence ID" value="NZ_BJNH01000072.1"/>
</dbReference>
<protein>
    <submittedName>
        <fullName evidence="2">MBL fold metallo-hydrolase</fullName>
    </submittedName>
</protein>
<comment type="caution">
    <text evidence="2">The sequence shown here is derived from an EMBL/GenBank/DDBJ whole genome shotgun (WGS) entry which is preliminary data.</text>
</comment>
<keyword evidence="3" id="KW-1185">Reference proteome</keyword>
<proteinExistence type="predicted"/>